<dbReference type="RefSeq" id="WP_132252936.1">
    <property type="nucleotide sequence ID" value="NZ_SMAL01000007.1"/>
</dbReference>
<evidence type="ECO:0000313" key="1">
    <source>
        <dbReference type="EMBL" id="TCT14026.1"/>
    </source>
</evidence>
<dbReference type="Proteomes" id="UP000294902">
    <property type="component" value="Unassembled WGS sequence"/>
</dbReference>
<dbReference type="AlphaFoldDB" id="A0A4R3MKB7"/>
<sequence>MNNNVLKYITSSKFIHEFKIDIIETTDSNIIYKSNEVSIEKKKIKTSLKVLEYSLVQKI</sequence>
<dbReference type="EMBL" id="SMAL01000007">
    <property type="protein sequence ID" value="TCT14026.1"/>
    <property type="molecule type" value="Genomic_DNA"/>
</dbReference>
<proteinExistence type="predicted"/>
<comment type="caution">
    <text evidence="1">The sequence shown here is derived from an EMBL/GenBank/DDBJ whole genome shotgun (WGS) entry which is preliminary data.</text>
</comment>
<organism evidence="1 2">
    <name type="scientific">Natranaerovirga pectinivora</name>
    <dbReference type="NCBI Taxonomy" id="682400"/>
    <lineage>
        <taxon>Bacteria</taxon>
        <taxon>Bacillati</taxon>
        <taxon>Bacillota</taxon>
        <taxon>Clostridia</taxon>
        <taxon>Lachnospirales</taxon>
        <taxon>Natranaerovirgaceae</taxon>
        <taxon>Natranaerovirga</taxon>
    </lineage>
</organism>
<gene>
    <name evidence="1" type="ORF">EDC18_10795</name>
</gene>
<accession>A0A4R3MKB7</accession>
<name>A0A4R3MKB7_9FIRM</name>
<keyword evidence="2" id="KW-1185">Reference proteome</keyword>
<evidence type="ECO:0000313" key="2">
    <source>
        <dbReference type="Proteomes" id="UP000294902"/>
    </source>
</evidence>
<reference evidence="1 2" key="1">
    <citation type="submission" date="2019-03" db="EMBL/GenBank/DDBJ databases">
        <title>Genomic Encyclopedia of Type Strains, Phase IV (KMG-IV): sequencing the most valuable type-strain genomes for metagenomic binning, comparative biology and taxonomic classification.</title>
        <authorList>
            <person name="Goeker M."/>
        </authorList>
    </citation>
    <scope>NUCLEOTIDE SEQUENCE [LARGE SCALE GENOMIC DNA]</scope>
    <source>
        <strain evidence="1 2">DSM 24629</strain>
    </source>
</reference>
<protein>
    <submittedName>
        <fullName evidence="1">Uncharacterized protein</fullName>
    </submittedName>
</protein>